<name>M2N1W3_BAUPA</name>
<gene>
    <name evidence="7" type="ORF">BAUCODRAFT_37874</name>
</gene>
<dbReference type="InterPro" id="IPR000608">
    <property type="entry name" value="UBC"/>
</dbReference>
<dbReference type="Pfam" id="PF00179">
    <property type="entry name" value="UQ_con"/>
    <property type="match status" value="1"/>
</dbReference>
<sequence length="152" mass="17052">MAGNKRIMKEFADIQANSPPGCTITLPKEDDLLNWEVTMDGPSDSVYAGGRFKLAVALPKEYPFKPPNVSFKTKIYHPNVSNDERGSMCLGMLRADEWKPPNKIVEVLKLVRAVLAAPQPEDAVEPGIANEYKNERRAFDKNAKEWVSKYAK</sequence>
<dbReference type="PANTHER" id="PTHR24067">
    <property type="entry name" value="UBIQUITIN-CONJUGATING ENZYME E2"/>
    <property type="match status" value="1"/>
</dbReference>
<evidence type="ECO:0000256" key="2">
    <source>
        <dbReference type="ARBA" id="ARBA00022679"/>
    </source>
</evidence>
<dbReference type="OMA" id="ADLHTWH"/>
<dbReference type="FunFam" id="3.10.110.10:FF:000060">
    <property type="entry name" value="Ubiquitin conjugating enzyme (UbcB)"/>
    <property type="match status" value="1"/>
</dbReference>
<dbReference type="InterPro" id="IPR050113">
    <property type="entry name" value="Ub_conjugating_enzyme"/>
</dbReference>
<evidence type="ECO:0000256" key="3">
    <source>
        <dbReference type="ARBA" id="ARBA00022741"/>
    </source>
</evidence>
<dbReference type="HOGENOM" id="CLU_030988_13_3_1"/>
<keyword evidence="5" id="KW-0067">ATP-binding</keyword>
<dbReference type="SMART" id="SM00212">
    <property type="entry name" value="UBCc"/>
    <property type="match status" value="1"/>
</dbReference>
<dbReference type="KEGG" id="bcom:BAUCODRAFT_37874"/>
<evidence type="ECO:0000256" key="1">
    <source>
        <dbReference type="ARBA" id="ARBA00012486"/>
    </source>
</evidence>
<proteinExistence type="predicted"/>
<dbReference type="PROSITE" id="PS50127">
    <property type="entry name" value="UBC_2"/>
    <property type="match status" value="1"/>
</dbReference>
<dbReference type="InterPro" id="IPR016135">
    <property type="entry name" value="UBQ-conjugating_enzyme/RWD"/>
</dbReference>
<evidence type="ECO:0000256" key="4">
    <source>
        <dbReference type="ARBA" id="ARBA00022786"/>
    </source>
</evidence>
<protein>
    <recommendedName>
        <fullName evidence="1">E2 ubiquitin-conjugating enzyme</fullName>
        <ecNumber evidence="1">2.3.2.23</ecNumber>
    </recommendedName>
</protein>
<evidence type="ECO:0000313" key="7">
    <source>
        <dbReference type="EMBL" id="EMC92959.1"/>
    </source>
</evidence>
<keyword evidence="3" id="KW-0547">Nucleotide-binding</keyword>
<evidence type="ECO:0000313" key="8">
    <source>
        <dbReference type="Proteomes" id="UP000011761"/>
    </source>
</evidence>
<accession>M2N1W3</accession>
<dbReference type="EC" id="2.3.2.23" evidence="1"/>
<keyword evidence="4" id="KW-0833">Ubl conjugation pathway</keyword>
<dbReference type="EMBL" id="KB445561">
    <property type="protein sequence ID" value="EMC92959.1"/>
    <property type="molecule type" value="Genomic_DNA"/>
</dbReference>
<dbReference type="SUPFAM" id="SSF54495">
    <property type="entry name" value="UBC-like"/>
    <property type="match status" value="1"/>
</dbReference>
<feature type="domain" description="UBC core" evidence="6">
    <location>
        <begin position="2"/>
        <end position="152"/>
    </location>
</feature>
<keyword evidence="8" id="KW-1185">Reference proteome</keyword>
<dbReference type="STRING" id="717646.M2N1W3"/>
<evidence type="ECO:0000256" key="5">
    <source>
        <dbReference type="ARBA" id="ARBA00022840"/>
    </source>
</evidence>
<dbReference type="Proteomes" id="UP000011761">
    <property type="component" value="Unassembled WGS sequence"/>
</dbReference>
<dbReference type="eggNOG" id="KOG0417">
    <property type="taxonomic scope" value="Eukaryota"/>
</dbReference>
<dbReference type="OrthoDB" id="9978460at2759"/>
<dbReference type="GeneID" id="19113361"/>
<organism evidence="7 8">
    <name type="scientific">Baudoinia panamericana (strain UAMH 10762)</name>
    <name type="common">Angels' share fungus</name>
    <name type="synonym">Baudoinia compniacensis (strain UAMH 10762)</name>
    <dbReference type="NCBI Taxonomy" id="717646"/>
    <lineage>
        <taxon>Eukaryota</taxon>
        <taxon>Fungi</taxon>
        <taxon>Dikarya</taxon>
        <taxon>Ascomycota</taxon>
        <taxon>Pezizomycotina</taxon>
        <taxon>Dothideomycetes</taxon>
        <taxon>Dothideomycetidae</taxon>
        <taxon>Mycosphaerellales</taxon>
        <taxon>Teratosphaeriaceae</taxon>
        <taxon>Baudoinia</taxon>
    </lineage>
</organism>
<dbReference type="RefSeq" id="XP_007679843.1">
    <property type="nucleotide sequence ID" value="XM_007681653.1"/>
</dbReference>
<evidence type="ECO:0000259" key="6">
    <source>
        <dbReference type="PROSITE" id="PS50127"/>
    </source>
</evidence>
<dbReference type="GO" id="GO:0061631">
    <property type="term" value="F:ubiquitin conjugating enzyme activity"/>
    <property type="evidence" value="ECO:0007669"/>
    <property type="project" value="UniProtKB-EC"/>
</dbReference>
<keyword evidence="2" id="KW-0808">Transferase</keyword>
<dbReference type="AlphaFoldDB" id="M2N1W3"/>
<dbReference type="GO" id="GO:0005524">
    <property type="term" value="F:ATP binding"/>
    <property type="evidence" value="ECO:0007669"/>
    <property type="project" value="UniProtKB-KW"/>
</dbReference>
<dbReference type="Gene3D" id="3.10.110.10">
    <property type="entry name" value="Ubiquitin Conjugating Enzyme"/>
    <property type="match status" value="1"/>
</dbReference>
<reference evidence="7 8" key="1">
    <citation type="journal article" date="2012" name="PLoS Pathog.">
        <title>Diverse lifestyles and strategies of plant pathogenesis encoded in the genomes of eighteen Dothideomycetes fungi.</title>
        <authorList>
            <person name="Ohm R.A."/>
            <person name="Feau N."/>
            <person name="Henrissat B."/>
            <person name="Schoch C.L."/>
            <person name="Horwitz B.A."/>
            <person name="Barry K.W."/>
            <person name="Condon B.J."/>
            <person name="Copeland A.C."/>
            <person name="Dhillon B."/>
            <person name="Glaser F."/>
            <person name="Hesse C.N."/>
            <person name="Kosti I."/>
            <person name="LaButti K."/>
            <person name="Lindquist E.A."/>
            <person name="Lucas S."/>
            <person name="Salamov A.A."/>
            <person name="Bradshaw R.E."/>
            <person name="Ciuffetti L."/>
            <person name="Hamelin R.C."/>
            <person name="Kema G.H.J."/>
            <person name="Lawrence C."/>
            <person name="Scott J.A."/>
            <person name="Spatafora J.W."/>
            <person name="Turgeon B.G."/>
            <person name="de Wit P.J.G.M."/>
            <person name="Zhong S."/>
            <person name="Goodwin S.B."/>
            <person name="Grigoriev I.V."/>
        </authorList>
    </citation>
    <scope>NUCLEOTIDE SEQUENCE [LARGE SCALE GENOMIC DNA]</scope>
    <source>
        <strain evidence="7 8">UAMH 10762</strain>
    </source>
</reference>